<accession>B8JGC2</accession>
<dbReference type="InterPro" id="IPR001478">
    <property type="entry name" value="PDZ"/>
</dbReference>
<keyword evidence="7" id="KW-0862">Zinc</keyword>
<reference evidence="13" key="1">
    <citation type="submission" date="2009-01" db="EMBL/GenBank/DDBJ databases">
        <title>Complete sequence of Anaeromyxobacter dehalogenans 2CP-1.</title>
        <authorList>
            <consortium name="US DOE Joint Genome Institute"/>
            <person name="Lucas S."/>
            <person name="Copeland A."/>
            <person name="Lapidus A."/>
            <person name="Glavina del Rio T."/>
            <person name="Dalin E."/>
            <person name="Tice H."/>
            <person name="Bruce D."/>
            <person name="Goodwin L."/>
            <person name="Pitluck S."/>
            <person name="Saunders E."/>
            <person name="Brettin T."/>
            <person name="Detter J.C."/>
            <person name="Han C."/>
            <person name="Larimer F."/>
            <person name="Land M."/>
            <person name="Hauser L."/>
            <person name="Kyrpides N."/>
            <person name="Ovchinnikova G."/>
            <person name="Beliaev A.S."/>
            <person name="Richardson P."/>
        </authorList>
    </citation>
    <scope>NUCLEOTIDE SEQUENCE</scope>
    <source>
        <strain evidence="13">2CP-1</strain>
    </source>
</reference>
<keyword evidence="5 11" id="KW-0812">Transmembrane</keyword>
<keyword evidence="6" id="KW-0378">Hydrolase</keyword>
<evidence type="ECO:0000256" key="6">
    <source>
        <dbReference type="ARBA" id="ARBA00022801"/>
    </source>
</evidence>
<comment type="similarity">
    <text evidence="3">Belongs to the peptidase M50B family.</text>
</comment>
<dbReference type="Pfam" id="PF17820">
    <property type="entry name" value="PDZ_6"/>
    <property type="match status" value="1"/>
</dbReference>
<dbReference type="GO" id="GO:0006508">
    <property type="term" value="P:proteolysis"/>
    <property type="evidence" value="ECO:0007669"/>
    <property type="project" value="UniProtKB-KW"/>
</dbReference>
<dbReference type="Pfam" id="PF02163">
    <property type="entry name" value="Peptidase_M50"/>
    <property type="match status" value="1"/>
</dbReference>
<keyword evidence="9 13" id="KW-0482">Metalloprotease</keyword>
<evidence type="ECO:0000256" key="7">
    <source>
        <dbReference type="ARBA" id="ARBA00022833"/>
    </source>
</evidence>
<dbReference type="GO" id="GO:0004222">
    <property type="term" value="F:metalloendopeptidase activity"/>
    <property type="evidence" value="ECO:0007669"/>
    <property type="project" value="InterPro"/>
</dbReference>
<dbReference type="InterPro" id="IPR008915">
    <property type="entry name" value="Peptidase_M50"/>
</dbReference>
<evidence type="ECO:0000313" key="14">
    <source>
        <dbReference type="Proteomes" id="UP000007089"/>
    </source>
</evidence>
<dbReference type="Gene3D" id="2.30.42.10">
    <property type="match status" value="1"/>
</dbReference>
<evidence type="ECO:0000259" key="12">
    <source>
        <dbReference type="PROSITE" id="PS50106"/>
    </source>
</evidence>
<dbReference type="PROSITE" id="PS50106">
    <property type="entry name" value="PDZ"/>
    <property type="match status" value="1"/>
</dbReference>
<sequence>MTTAVAVIAAVLAVSLLIVLHEAGHYLAARRSGMRVERFSIGFGPVVLSFRRGETEFAISALPLGGYVRIAGMAPGEDVDPADRGAYANQPAWRRFGVILAGPAMNYLAAVLIAAALLASVGLRTPDASARVGALVPGKPAEVAGLRPGDRIAAVDGQPVERWTDLVGQLQRHPGRRIVLDVERGEGAAAQRLALPITPEDDDGVGRVGFRQHDVLVRRGALGALADGFARTNAQLGGQLAAFGQAFSGRQKAELSGPVGIAQELVRGAHEGVERFFTLVWTISVALALLNLFPIPALDGGRLVFLGYEIVTRRRVNARVENALHLIGFVALVGLLLAVTVFGDLARLRGR</sequence>
<dbReference type="PANTHER" id="PTHR42837">
    <property type="entry name" value="REGULATOR OF SIGMA-E PROTEASE RSEP"/>
    <property type="match status" value="1"/>
</dbReference>
<dbReference type="InterPro" id="IPR036034">
    <property type="entry name" value="PDZ_sf"/>
</dbReference>
<evidence type="ECO:0000256" key="10">
    <source>
        <dbReference type="ARBA" id="ARBA00023136"/>
    </source>
</evidence>
<dbReference type="InterPro" id="IPR004387">
    <property type="entry name" value="Pept_M50_Zn"/>
</dbReference>
<dbReference type="AlphaFoldDB" id="B8JGC2"/>
<dbReference type="RefSeq" id="WP_012632572.1">
    <property type="nucleotide sequence ID" value="NC_011891.1"/>
</dbReference>
<evidence type="ECO:0000256" key="2">
    <source>
        <dbReference type="ARBA" id="ARBA00004141"/>
    </source>
</evidence>
<keyword evidence="10 11" id="KW-0472">Membrane</keyword>
<keyword evidence="8 11" id="KW-1133">Transmembrane helix</keyword>
<dbReference type="SUPFAM" id="SSF50156">
    <property type="entry name" value="PDZ domain-like"/>
    <property type="match status" value="1"/>
</dbReference>
<proteinExistence type="inferred from homology"/>
<dbReference type="GO" id="GO:0016020">
    <property type="term" value="C:membrane"/>
    <property type="evidence" value="ECO:0007669"/>
    <property type="project" value="UniProtKB-SubCell"/>
</dbReference>
<organism evidence="13 14">
    <name type="scientific">Anaeromyxobacter dehalogenans (strain ATCC BAA-258 / DSM 21875 / 2CP-1)</name>
    <dbReference type="NCBI Taxonomy" id="455488"/>
    <lineage>
        <taxon>Bacteria</taxon>
        <taxon>Pseudomonadati</taxon>
        <taxon>Myxococcota</taxon>
        <taxon>Myxococcia</taxon>
        <taxon>Myxococcales</taxon>
        <taxon>Cystobacterineae</taxon>
        <taxon>Anaeromyxobacteraceae</taxon>
        <taxon>Anaeromyxobacter</taxon>
    </lineage>
</organism>
<feature type="transmembrane region" description="Helical" evidence="11">
    <location>
        <begin position="104"/>
        <end position="123"/>
    </location>
</feature>
<feature type="transmembrane region" description="Helical" evidence="11">
    <location>
        <begin position="323"/>
        <end position="346"/>
    </location>
</feature>
<protein>
    <submittedName>
        <fullName evidence="13">Membrane-associated zinc metalloprotease</fullName>
    </submittedName>
</protein>
<evidence type="ECO:0000256" key="8">
    <source>
        <dbReference type="ARBA" id="ARBA00022989"/>
    </source>
</evidence>
<dbReference type="InterPro" id="IPR041489">
    <property type="entry name" value="PDZ_6"/>
</dbReference>
<feature type="transmembrane region" description="Helical" evidence="11">
    <location>
        <begin position="276"/>
        <end position="295"/>
    </location>
</feature>
<dbReference type="CDD" id="cd23081">
    <property type="entry name" value="cpPDZ_EcRseP-like"/>
    <property type="match status" value="1"/>
</dbReference>
<evidence type="ECO:0000256" key="4">
    <source>
        <dbReference type="ARBA" id="ARBA00022670"/>
    </source>
</evidence>
<keyword evidence="14" id="KW-1185">Reference proteome</keyword>
<evidence type="ECO:0000256" key="5">
    <source>
        <dbReference type="ARBA" id="ARBA00022692"/>
    </source>
</evidence>
<evidence type="ECO:0000256" key="1">
    <source>
        <dbReference type="ARBA" id="ARBA00001947"/>
    </source>
</evidence>
<evidence type="ECO:0000256" key="3">
    <source>
        <dbReference type="ARBA" id="ARBA00007931"/>
    </source>
</evidence>
<name>B8JGC2_ANAD2</name>
<dbReference type="EMBL" id="CP001359">
    <property type="protein sequence ID" value="ACL64593.1"/>
    <property type="molecule type" value="Genomic_DNA"/>
</dbReference>
<dbReference type="KEGG" id="acp:A2cp1_1249"/>
<comment type="cofactor">
    <cofactor evidence="1">
        <name>Zn(2+)</name>
        <dbReference type="ChEBI" id="CHEBI:29105"/>
    </cofactor>
</comment>
<evidence type="ECO:0000256" key="9">
    <source>
        <dbReference type="ARBA" id="ARBA00023049"/>
    </source>
</evidence>
<gene>
    <name evidence="13" type="ordered locus">A2cp1_1249</name>
</gene>
<dbReference type="SMART" id="SM00228">
    <property type="entry name" value="PDZ"/>
    <property type="match status" value="1"/>
</dbReference>
<keyword evidence="4" id="KW-0645">Protease</keyword>
<feature type="domain" description="PDZ" evidence="12">
    <location>
        <begin position="110"/>
        <end position="186"/>
    </location>
</feature>
<evidence type="ECO:0000256" key="11">
    <source>
        <dbReference type="SAM" id="Phobius"/>
    </source>
</evidence>
<dbReference type="CDD" id="cd06163">
    <property type="entry name" value="S2P-M50_PDZ_RseP-like"/>
    <property type="match status" value="1"/>
</dbReference>
<dbReference type="Proteomes" id="UP000007089">
    <property type="component" value="Chromosome"/>
</dbReference>
<dbReference type="PANTHER" id="PTHR42837:SF2">
    <property type="entry name" value="MEMBRANE METALLOPROTEASE ARASP2, CHLOROPLASTIC-RELATED"/>
    <property type="match status" value="1"/>
</dbReference>
<comment type="subcellular location">
    <subcellularLocation>
        <location evidence="2">Membrane</location>
        <topology evidence="2">Multi-pass membrane protein</topology>
    </subcellularLocation>
</comment>
<evidence type="ECO:0000313" key="13">
    <source>
        <dbReference type="EMBL" id="ACL64593.1"/>
    </source>
</evidence>
<dbReference type="HOGENOM" id="CLU_025778_0_0_7"/>